<dbReference type="RefSeq" id="XP_042927581.1">
    <property type="nucleotide sequence ID" value="XM_043059947.1"/>
</dbReference>
<feature type="compositionally biased region" description="Low complexity" evidence="2">
    <location>
        <begin position="696"/>
        <end position="737"/>
    </location>
</feature>
<feature type="compositionally biased region" description="Low complexity" evidence="2">
    <location>
        <begin position="535"/>
        <end position="564"/>
    </location>
</feature>
<dbReference type="SUPFAM" id="SSF75304">
    <property type="entry name" value="Amidase signature (AS) enzymes"/>
    <property type="match status" value="1"/>
</dbReference>
<dbReference type="GeneID" id="66052487"/>
<dbReference type="EMBL" id="CM008963">
    <property type="protein sequence ID" value="PNW87245.1"/>
    <property type="molecule type" value="Genomic_DNA"/>
</dbReference>
<dbReference type="InterPro" id="IPR019734">
    <property type="entry name" value="TPR_rpt"/>
</dbReference>
<evidence type="ECO:0000256" key="1">
    <source>
        <dbReference type="PROSITE-ProRule" id="PRU00339"/>
    </source>
</evidence>
<feature type="compositionally biased region" description="Pro residues" evidence="2">
    <location>
        <begin position="171"/>
        <end position="180"/>
    </location>
</feature>
<feature type="repeat" description="TPR" evidence="1">
    <location>
        <begin position="756"/>
        <end position="789"/>
    </location>
</feature>
<dbReference type="SMART" id="SM00028">
    <property type="entry name" value="TPR"/>
    <property type="match status" value="3"/>
</dbReference>
<feature type="region of interest" description="Disordered" evidence="2">
    <location>
        <begin position="687"/>
        <end position="751"/>
    </location>
</feature>
<dbReference type="Proteomes" id="UP000006906">
    <property type="component" value="Chromosome 2"/>
</dbReference>
<feature type="compositionally biased region" description="Polar residues" evidence="2">
    <location>
        <begin position="1"/>
        <end position="12"/>
    </location>
</feature>
<feature type="region of interest" description="Disordered" evidence="2">
    <location>
        <begin position="124"/>
        <end position="184"/>
    </location>
</feature>
<keyword evidence="1" id="KW-0802">TPR repeat</keyword>
<feature type="compositionally biased region" description="Basic and acidic residues" evidence="2">
    <location>
        <begin position="486"/>
        <end position="503"/>
    </location>
</feature>
<dbReference type="Pfam" id="PF01425">
    <property type="entry name" value="Amidase"/>
    <property type="match status" value="1"/>
</dbReference>
<organism evidence="5 6">
    <name type="scientific">Chlamydomonas reinhardtii</name>
    <name type="common">Chlamydomonas smithii</name>
    <dbReference type="NCBI Taxonomy" id="3055"/>
    <lineage>
        <taxon>Eukaryota</taxon>
        <taxon>Viridiplantae</taxon>
        <taxon>Chlorophyta</taxon>
        <taxon>core chlorophytes</taxon>
        <taxon>Chlorophyceae</taxon>
        <taxon>CS clade</taxon>
        <taxon>Chlamydomonadales</taxon>
        <taxon>Chlamydomonadaceae</taxon>
        <taxon>Chlamydomonas</taxon>
    </lineage>
</organism>
<feature type="compositionally biased region" description="Low complexity" evidence="2">
    <location>
        <begin position="161"/>
        <end position="170"/>
    </location>
</feature>
<reference evidence="5 6" key="1">
    <citation type="journal article" date="2007" name="Science">
        <title>The Chlamydomonas genome reveals the evolution of key animal and plant functions.</title>
        <authorList>
            <person name="Merchant S.S."/>
            <person name="Prochnik S.E."/>
            <person name="Vallon O."/>
            <person name="Harris E.H."/>
            <person name="Karpowicz S.J."/>
            <person name="Witman G.B."/>
            <person name="Terry A."/>
            <person name="Salamov A."/>
            <person name="Fritz-Laylin L.K."/>
            <person name="Marechal-Drouard L."/>
            <person name="Marshall W.F."/>
            <person name="Qu L.H."/>
            <person name="Nelson D.R."/>
            <person name="Sanderfoot A.A."/>
            <person name="Spalding M.H."/>
            <person name="Kapitonov V.V."/>
            <person name="Ren Q."/>
            <person name="Ferris P."/>
            <person name="Lindquist E."/>
            <person name="Shapiro H."/>
            <person name="Lucas S.M."/>
            <person name="Grimwood J."/>
            <person name="Schmutz J."/>
            <person name="Cardol P."/>
            <person name="Cerutti H."/>
            <person name="Chanfreau G."/>
            <person name="Chen C.L."/>
            <person name="Cognat V."/>
            <person name="Croft M.T."/>
            <person name="Dent R."/>
            <person name="Dutcher S."/>
            <person name="Fernandez E."/>
            <person name="Fukuzawa H."/>
            <person name="Gonzalez-Ballester D."/>
            <person name="Gonzalez-Halphen D."/>
            <person name="Hallmann A."/>
            <person name="Hanikenne M."/>
            <person name="Hippler M."/>
            <person name="Inwood W."/>
            <person name="Jabbari K."/>
            <person name="Kalanon M."/>
            <person name="Kuras R."/>
            <person name="Lefebvre P.A."/>
            <person name="Lemaire S.D."/>
            <person name="Lobanov A.V."/>
            <person name="Lohr M."/>
            <person name="Manuell A."/>
            <person name="Meier I."/>
            <person name="Mets L."/>
            <person name="Mittag M."/>
            <person name="Mittelmeier T."/>
            <person name="Moroney J.V."/>
            <person name="Moseley J."/>
            <person name="Napoli C."/>
            <person name="Nedelcu A.M."/>
            <person name="Niyogi K."/>
            <person name="Novoselov S.V."/>
            <person name="Paulsen I.T."/>
            <person name="Pazour G."/>
            <person name="Purton S."/>
            <person name="Ral J.P."/>
            <person name="Riano-Pachon D.M."/>
            <person name="Riekhof W."/>
            <person name="Rymarquis L."/>
            <person name="Schroda M."/>
            <person name="Stern D."/>
            <person name="Umen J."/>
            <person name="Willows R."/>
            <person name="Wilson N."/>
            <person name="Zimmer S.L."/>
            <person name="Allmer J."/>
            <person name="Balk J."/>
            <person name="Bisova K."/>
            <person name="Chen C.J."/>
            <person name="Elias M."/>
            <person name="Gendler K."/>
            <person name="Hauser C."/>
            <person name="Lamb M.R."/>
            <person name="Ledford H."/>
            <person name="Long J.C."/>
            <person name="Minagawa J."/>
            <person name="Page M.D."/>
            <person name="Pan J."/>
            <person name="Pootakham W."/>
            <person name="Roje S."/>
            <person name="Rose A."/>
            <person name="Stahlberg E."/>
            <person name="Terauchi A.M."/>
            <person name="Yang P."/>
            <person name="Ball S."/>
            <person name="Bowler C."/>
            <person name="Dieckmann C.L."/>
            <person name="Gladyshev V.N."/>
            <person name="Green P."/>
            <person name="Jorgensen R."/>
            <person name="Mayfield S."/>
            <person name="Mueller-Roeber B."/>
            <person name="Rajamani S."/>
            <person name="Sayre R.T."/>
            <person name="Brokstein P."/>
            <person name="Dubchak I."/>
            <person name="Goodstein D."/>
            <person name="Hornick L."/>
            <person name="Huang Y.W."/>
            <person name="Jhaveri J."/>
            <person name="Luo Y."/>
            <person name="Martinez D."/>
            <person name="Ngau W.C."/>
            <person name="Otillar B."/>
            <person name="Poliakov A."/>
            <person name="Porter A."/>
            <person name="Szajkowski L."/>
            <person name="Werner G."/>
            <person name="Zhou K."/>
            <person name="Grigoriev I.V."/>
            <person name="Rokhsar D.S."/>
            <person name="Grossman A.R."/>
        </authorList>
    </citation>
    <scope>NUCLEOTIDE SEQUENCE [LARGE SCALE GENOMIC DNA]</scope>
    <source>
        <strain evidence="6">CC-503</strain>
    </source>
</reference>
<name>A0A2K3E380_CHLRE</name>
<feature type="repeat" description="TPR" evidence="1">
    <location>
        <begin position="827"/>
        <end position="860"/>
    </location>
</feature>
<keyword evidence="3" id="KW-0812">Transmembrane</keyword>
<gene>
    <name evidence="5" type="ORF">CHLRE_02g114850v5</name>
</gene>
<feature type="region of interest" description="Disordered" evidence="2">
    <location>
        <begin position="1"/>
        <end position="72"/>
    </location>
</feature>
<dbReference type="PANTHER" id="PTHR46310:SF7">
    <property type="entry name" value="AMIDASE 1"/>
    <property type="match status" value="1"/>
</dbReference>
<dbReference type="PROSITE" id="PS50005">
    <property type="entry name" value="TPR"/>
    <property type="match status" value="2"/>
</dbReference>
<dbReference type="InterPro" id="IPR036928">
    <property type="entry name" value="AS_sf"/>
</dbReference>
<sequence>MHSAPDQASTTPIRVESARSSGVEEEARSGAAGQADEDAVMVADQGGEEEGEAGDHGGEQAEGLVESAPAAVPTAASPMAAAAASGTSDGAHRARSGGISPILPILAVAAAAAGIWLIRRARNGSAGGTGASASAGKAAGKASAGGASRPGTRKGRGGAAGSAAASSTSAPAPPPPPPEPVDPDTFEILAAAVPEAAAAATAKPSGSLPLPLGGVRLVVGEDVDLLGAATSLGAPEAVLAEAAAASCPAVTKLQAAGAVLVGKTAVQPLAMDVLGANYGNPYNKAHVAGGGNTGAAAAIATGAAQLAVVSDALGSACVPAACCGVYCYRATPGALGQPNAAAAAAAAGGQPEGWQESLAVMAADPNVLLKAAQTLGAPGSFNLRGEIVRFVVAEDLFAACAVEYQPAGLAIKRAILKWAGSEQAGAVQLCRFLAENSAGWQSLQPDALLADIGGLPPGLAAWASAARLLRSAGLRVALPGLAAAEEEPKQAEKEEGQEGAEKAEGEEEGGANGEAKAAAEGEERKEEGEAKPAEEAAAASSADAEAGAEGRPPRRQLLPAAPSPERLAAAREAATQLYDTLRHTVKPDTVIVLPVVPAAPPRRRSAVSTPEGAAFEALTHCFNSLASLAQCPVVVVPLGTVADGTPLAAALMGCARFDARLLAVAAKMGPVMAEAFEGVKEGLAEAVRKQQEAEEAGSAPAAAPSSSGATSAASAPPAGSRSGASAAAGSGAASASGSSGGGAAPAAVDPRRVERAERFKGRGNELFKAGKFADALTEYSKAINEHPDNPVYYNNRAMACLKIFRFEQAEEDCNRALRFDLKEADKAKALLRRATARSALQKYGEAEKDLRAVLAVEPNNRQAREDLTHLQQMKADMAAAQQRMVQEFAAQRAMAPGAAAAAAAAAAGGRAGGGAGGFDPAAELGLPPGLDFSQVVAAGGPEAFLQQMMQQANGGMPR</sequence>
<dbReference type="AlphaFoldDB" id="A0A2K3E380"/>
<dbReference type="SUPFAM" id="SSF48452">
    <property type="entry name" value="TPR-like"/>
    <property type="match status" value="1"/>
</dbReference>
<dbReference type="InterPro" id="IPR011990">
    <property type="entry name" value="TPR-like_helical_dom_sf"/>
</dbReference>
<feature type="compositionally biased region" description="Basic and acidic residues" evidence="2">
    <location>
        <begin position="517"/>
        <end position="534"/>
    </location>
</feature>
<evidence type="ECO:0000313" key="5">
    <source>
        <dbReference type="EMBL" id="PNW87245.1"/>
    </source>
</evidence>
<dbReference type="InterPro" id="IPR023631">
    <property type="entry name" value="Amidase_dom"/>
</dbReference>
<feature type="compositionally biased region" description="Low complexity" evidence="2">
    <location>
        <begin position="131"/>
        <end position="147"/>
    </location>
</feature>
<feature type="region of interest" description="Disordered" evidence="2">
    <location>
        <begin position="484"/>
        <end position="569"/>
    </location>
</feature>
<evidence type="ECO:0000313" key="6">
    <source>
        <dbReference type="Proteomes" id="UP000006906"/>
    </source>
</evidence>
<feature type="domain" description="Amidase" evidence="4">
    <location>
        <begin position="193"/>
        <end position="335"/>
    </location>
</feature>
<dbReference type="OrthoDB" id="2335338at2759"/>
<feature type="compositionally biased region" description="Low complexity" evidence="2">
    <location>
        <begin position="61"/>
        <end position="72"/>
    </location>
</feature>
<dbReference type="Gramene" id="PNW87245">
    <property type="protein sequence ID" value="PNW87245"/>
    <property type="gene ID" value="CHLRE_02g114850v5"/>
</dbReference>
<dbReference type="STRING" id="3055.A0A2K3E380"/>
<accession>A0A2K3E380</accession>
<dbReference type="OMA" id="WAGSEQA"/>
<keyword evidence="3" id="KW-0472">Membrane</keyword>
<dbReference type="Pfam" id="PF13414">
    <property type="entry name" value="TPR_11"/>
    <property type="match status" value="1"/>
</dbReference>
<evidence type="ECO:0000259" key="4">
    <source>
        <dbReference type="Pfam" id="PF01425"/>
    </source>
</evidence>
<feature type="transmembrane region" description="Helical" evidence="3">
    <location>
        <begin position="98"/>
        <end position="118"/>
    </location>
</feature>
<dbReference type="PANTHER" id="PTHR46310">
    <property type="entry name" value="AMIDASE 1"/>
    <property type="match status" value="1"/>
</dbReference>
<protein>
    <recommendedName>
        <fullName evidence="4">Amidase domain-containing protein</fullName>
    </recommendedName>
</protein>
<keyword evidence="3" id="KW-1133">Transmembrane helix</keyword>
<dbReference type="Gene3D" id="3.90.1300.10">
    <property type="entry name" value="Amidase signature (AS) domain"/>
    <property type="match status" value="1"/>
</dbReference>
<dbReference type="KEGG" id="cre:CHLRE_02g114850v5"/>
<proteinExistence type="predicted"/>
<dbReference type="InParanoid" id="A0A2K3E380"/>
<dbReference type="Gene3D" id="1.25.40.10">
    <property type="entry name" value="Tetratricopeptide repeat domain"/>
    <property type="match status" value="1"/>
</dbReference>
<keyword evidence="6" id="KW-1185">Reference proteome</keyword>
<evidence type="ECO:0000256" key="2">
    <source>
        <dbReference type="SAM" id="MobiDB-lite"/>
    </source>
</evidence>
<evidence type="ECO:0000256" key="3">
    <source>
        <dbReference type="SAM" id="Phobius"/>
    </source>
</evidence>